<protein>
    <submittedName>
        <fullName evidence="2">Uncharacterized protein</fullName>
    </submittedName>
</protein>
<evidence type="ECO:0000256" key="1">
    <source>
        <dbReference type="SAM" id="MobiDB-lite"/>
    </source>
</evidence>
<dbReference type="AlphaFoldDB" id="R7W399"/>
<dbReference type="Gene3D" id="3.40.50.300">
    <property type="entry name" value="P-loop containing nucleotide triphosphate hydrolases"/>
    <property type="match status" value="1"/>
</dbReference>
<dbReference type="SUPFAM" id="SSF52540">
    <property type="entry name" value="P-loop containing nucleoside triphosphate hydrolases"/>
    <property type="match status" value="1"/>
</dbReference>
<dbReference type="PANTHER" id="PTHR33377:SF43">
    <property type="entry name" value="NB-ARC DOMAIN-CONTAINING PROTEIN"/>
    <property type="match status" value="1"/>
</dbReference>
<name>R7W399_AEGTA</name>
<organism evidence="2">
    <name type="scientific">Aegilops tauschii</name>
    <name type="common">Tausch's goatgrass</name>
    <name type="synonym">Aegilops squarrosa</name>
    <dbReference type="NCBI Taxonomy" id="37682"/>
    <lineage>
        <taxon>Eukaryota</taxon>
        <taxon>Viridiplantae</taxon>
        <taxon>Streptophyta</taxon>
        <taxon>Embryophyta</taxon>
        <taxon>Tracheophyta</taxon>
        <taxon>Spermatophyta</taxon>
        <taxon>Magnoliopsida</taxon>
        <taxon>Liliopsida</taxon>
        <taxon>Poales</taxon>
        <taxon>Poaceae</taxon>
        <taxon>BOP clade</taxon>
        <taxon>Pooideae</taxon>
        <taxon>Triticodae</taxon>
        <taxon>Triticeae</taxon>
        <taxon>Triticinae</taxon>
        <taxon>Aegilops</taxon>
    </lineage>
</organism>
<feature type="compositionally biased region" description="Low complexity" evidence="1">
    <location>
        <begin position="262"/>
        <end position="273"/>
    </location>
</feature>
<evidence type="ECO:0000313" key="2">
    <source>
        <dbReference type="EnsemblPlants" id="EMT14201"/>
    </source>
</evidence>
<sequence>MATAEVADAAVPAAEEEVIRARIWKKRQRENTRALSQEQNRPVRAMVGLLSKEEKADSDSEDSSGDEQIRLDLHCVIDRLSLSHWQVGPMLCGTHVSVTQSCYTRQIFQSLRVGMDERRAVASLGAVVASTDGQTGKDDADISPEDGTMVRTATSVFHGPLCQYTVQLQASIAAVTGELVSRFISFLMNKYHSLSHAQSEKVVDRLQHLLMRVSIVVEEADGRYITNSGMILQLKMLSDAMYRGHRTLDTLRYQTLQDSADSSSSSLHLSIPSKRSRTKTENDDKAMRLESEGALESLEIAVANMVEFVMLLGGCERMSRRPYDTYLYTNNFMFSRHAEKQKLLRFLLEHNDSRVANMVEFVMLLGGCERMSRRPYDTYLYTNNFMFSRHAEKQKLLRFLLEHNDSRGDHAPAVLPIIGGGGVGKKALVAHVCGDEQVRSRFSSILHLNGDNLLAILDHGRTMFGMMLVVIEFASDVVDNDWGKFHSFLIRMSRGSKIIIISKLKRLARFGSVQPIFLSVLSYDELRYLFKTLAFGSVDPAEHPQLVQIADEFTRELHSVRGSLVEINVFTDALRRNHHAQFWRCILDKGMKMVKRNLSSYGLHPNKLIEQGRPVDITDLALHPLSLLPYTLKEESPSVTLGDLLADPSVRPEGDFTLIAWKSRIPPHRSYLHCVTSRAQDVHEGGALPARKRRGLPI</sequence>
<reference evidence="2" key="1">
    <citation type="submission" date="2015-06" db="UniProtKB">
        <authorList>
            <consortium name="EnsemblPlants"/>
        </authorList>
    </citation>
    <scope>IDENTIFICATION</scope>
</reference>
<feature type="region of interest" description="Disordered" evidence="1">
    <location>
        <begin position="262"/>
        <end position="285"/>
    </location>
</feature>
<dbReference type="InterPro" id="IPR027417">
    <property type="entry name" value="P-loop_NTPase"/>
</dbReference>
<dbReference type="EnsemblPlants" id="EMT14201">
    <property type="protein sequence ID" value="EMT14201"/>
    <property type="gene ID" value="F775_20340"/>
</dbReference>
<proteinExistence type="predicted"/>
<accession>R7W399</accession>
<dbReference type="PANTHER" id="PTHR33377">
    <property type="entry name" value="OS10G0134700 PROTEIN-RELATED"/>
    <property type="match status" value="1"/>
</dbReference>